<comment type="caution">
    <text evidence="3">The sequence shown here is derived from an EMBL/GenBank/DDBJ whole genome shotgun (WGS) entry which is preliminary data.</text>
</comment>
<feature type="region of interest" description="Disordered" evidence="1">
    <location>
        <begin position="1"/>
        <end position="58"/>
    </location>
</feature>
<feature type="compositionally biased region" description="Low complexity" evidence="1">
    <location>
        <begin position="20"/>
        <end position="39"/>
    </location>
</feature>
<organism evidence="3 4">
    <name type="scientific">[Myrmecia] bisecta</name>
    <dbReference type="NCBI Taxonomy" id="41462"/>
    <lineage>
        <taxon>Eukaryota</taxon>
        <taxon>Viridiplantae</taxon>
        <taxon>Chlorophyta</taxon>
        <taxon>core chlorophytes</taxon>
        <taxon>Trebouxiophyceae</taxon>
        <taxon>Trebouxiales</taxon>
        <taxon>Trebouxiaceae</taxon>
        <taxon>Myrmecia</taxon>
    </lineage>
</organism>
<dbReference type="SUPFAM" id="SSF56112">
    <property type="entry name" value="Protein kinase-like (PK-like)"/>
    <property type="match status" value="1"/>
</dbReference>
<dbReference type="PANTHER" id="PTHR45890">
    <property type="entry name" value="AARF DOMAIN CONTAINING KINASE 2 (PREDICTED)"/>
    <property type="match status" value="1"/>
</dbReference>
<dbReference type="InterPro" id="IPR044095">
    <property type="entry name" value="ADCK2_dom"/>
</dbReference>
<name>A0AAW1QEX0_9CHLO</name>
<accession>A0AAW1QEX0</accession>
<dbReference type="EMBL" id="JALJOR010000003">
    <property type="protein sequence ID" value="KAK9819987.1"/>
    <property type="molecule type" value="Genomic_DNA"/>
</dbReference>
<dbReference type="Gene3D" id="1.10.510.10">
    <property type="entry name" value="Transferase(Phosphotransferase) domain 1"/>
    <property type="match status" value="1"/>
</dbReference>
<evidence type="ECO:0000259" key="2">
    <source>
        <dbReference type="PROSITE" id="PS50011"/>
    </source>
</evidence>
<dbReference type="Proteomes" id="UP001489004">
    <property type="component" value="Unassembled WGS sequence"/>
</dbReference>
<reference evidence="3 4" key="1">
    <citation type="journal article" date="2024" name="Nat. Commun.">
        <title>Phylogenomics reveals the evolutionary origins of lichenization in chlorophyte algae.</title>
        <authorList>
            <person name="Puginier C."/>
            <person name="Libourel C."/>
            <person name="Otte J."/>
            <person name="Skaloud P."/>
            <person name="Haon M."/>
            <person name="Grisel S."/>
            <person name="Petersen M."/>
            <person name="Berrin J.G."/>
            <person name="Delaux P.M."/>
            <person name="Dal Grande F."/>
            <person name="Keller J."/>
        </authorList>
    </citation>
    <scope>NUCLEOTIDE SEQUENCE [LARGE SCALE GENOMIC DNA]</scope>
    <source>
        <strain evidence="3 4">SAG 2043</strain>
    </source>
</reference>
<dbReference type="GO" id="GO:0004672">
    <property type="term" value="F:protein kinase activity"/>
    <property type="evidence" value="ECO:0007669"/>
    <property type="project" value="InterPro"/>
</dbReference>
<dbReference type="InterPro" id="IPR052402">
    <property type="entry name" value="ADCK_kinase"/>
</dbReference>
<dbReference type="CDD" id="cd13971">
    <property type="entry name" value="ADCK2-like"/>
    <property type="match status" value="1"/>
</dbReference>
<feature type="domain" description="Protein kinase" evidence="2">
    <location>
        <begin position="213"/>
        <end position="550"/>
    </location>
</feature>
<protein>
    <recommendedName>
        <fullName evidence="2">Protein kinase domain-containing protein</fullName>
    </recommendedName>
</protein>
<sequence length="550" mass="59954">MSSTSRAPPANVQAAMMRLQQDAASASPFASAEAQQQSAPLPLFGQGDHGEEEDAPWTPRERWELGLRAAFLPRDSLDGLGLRRALTGAGLSLDVAGTAQKAAAAERVDDANAAAQTVTANKPAGKPVVVKGGLLVAAMRRAAFRLLLVGIRAGGAAFIKWGQWSATREDIFPEDLCQILSELHDRAPVHGWEASKREIEAAFGRSLEDLFVCIDQKPLASGSIAQVHRATMHIDGAPREVVVKVRHPGVARRIHQDFQLLKPLAAATSRVRSLKGLSLKESVSQFSHTMTAQADLRVEAAHLRRFYNNFAAVRNSVTPPYPLPGYETEAVLIETYEPGDSVSKYIRSPTPFNTKIVGLGVDTYLKMLLEDNFVHTDLHPGNILVRVRGQEGVGDGAGAEVRDKLQLILLDFGLAEELTPRVRKHFISFLHMITSGNGRLAAYHMLRFGRKQECPNPVAFADDMELLFRRDCNIHAPEGIDVDKVLKAVLHVARQHEVTIDSSYAALVIGVCIIVGFATSMDPRVNLLDAATPAFLYHQLTGQAQGRLYS</sequence>
<proteinExistence type="predicted"/>
<keyword evidence="4" id="KW-1185">Reference proteome</keyword>
<dbReference type="PANTHER" id="PTHR45890:SF9">
    <property type="entry name" value="PROTEIN KINASE DOMAIN-CONTAINING PROTEIN"/>
    <property type="match status" value="1"/>
</dbReference>
<dbReference type="InterPro" id="IPR000719">
    <property type="entry name" value="Prot_kinase_dom"/>
</dbReference>
<dbReference type="Pfam" id="PF03109">
    <property type="entry name" value="ABC1"/>
    <property type="match status" value="1"/>
</dbReference>
<dbReference type="InterPro" id="IPR011009">
    <property type="entry name" value="Kinase-like_dom_sf"/>
</dbReference>
<evidence type="ECO:0000313" key="4">
    <source>
        <dbReference type="Proteomes" id="UP001489004"/>
    </source>
</evidence>
<dbReference type="GO" id="GO:0005524">
    <property type="term" value="F:ATP binding"/>
    <property type="evidence" value="ECO:0007669"/>
    <property type="project" value="InterPro"/>
</dbReference>
<dbReference type="AlphaFoldDB" id="A0AAW1QEX0"/>
<dbReference type="PROSITE" id="PS50011">
    <property type="entry name" value="PROTEIN_KINASE_DOM"/>
    <property type="match status" value="1"/>
</dbReference>
<gene>
    <name evidence="3" type="ORF">WJX72_004814</name>
</gene>
<dbReference type="InterPro" id="IPR004147">
    <property type="entry name" value="ABC1_dom"/>
</dbReference>
<evidence type="ECO:0000313" key="3">
    <source>
        <dbReference type="EMBL" id="KAK9819987.1"/>
    </source>
</evidence>
<evidence type="ECO:0000256" key="1">
    <source>
        <dbReference type="SAM" id="MobiDB-lite"/>
    </source>
</evidence>